<feature type="compositionally biased region" description="Basic and acidic residues" evidence="2">
    <location>
        <begin position="126"/>
        <end position="135"/>
    </location>
</feature>
<dbReference type="RefSeq" id="YP_008408692.1">
    <property type="nucleotide sequence ID" value="NC_022052.1"/>
</dbReference>
<reference evidence="5 6" key="1">
    <citation type="submission" date="2013-05" db="EMBL/GenBank/DDBJ databases">
        <authorList>
            <person name="Williams P.R."/>
            <person name="Bowman C.A."/>
            <person name="Russell D.A."/>
            <person name="Jacobs-Sera D."/>
            <person name="Hendrix R.W."/>
            <person name="Hatfull G.F."/>
        </authorList>
    </citation>
    <scope>NUCLEOTIDE SEQUENCE [LARGE SCALE GENOMIC DNA]</scope>
</reference>
<evidence type="ECO:0000256" key="2">
    <source>
        <dbReference type="SAM" id="MobiDB-lite"/>
    </source>
</evidence>
<dbReference type="InterPro" id="IPR024412">
    <property type="entry name" value="Lsr2_dim_dom"/>
</dbReference>
<evidence type="ECO:0000259" key="4">
    <source>
        <dbReference type="Pfam" id="PF23359"/>
    </source>
</evidence>
<dbReference type="GeneID" id="16548003"/>
<dbReference type="OrthoDB" id="20672at10239"/>
<dbReference type="EMBL" id="KF024725">
    <property type="protein sequence ID" value="AGT12642.1"/>
    <property type="molecule type" value="Genomic_DNA"/>
</dbReference>
<feature type="domain" description="Lsr2 DNA-binding" evidence="4">
    <location>
        <begin position="95"/>
        <end position="125"/>
    </location>
</feature>
<dbReference type="Pfam" id="PF23359">
    <property type="entry name" value="Lsr2_DNA-bd"/>
    <property type="match status" value="1"/>
</dbReference>
<proteinExistence type="predicted"/>
<keyword evidence="1" id="KW-0238">DNA-binding</keyword>
<evidence type="ECO:0000313" key="6">
    <source>
        <dbReference type="Proteomes" id="UP000015551"/>
    </source>
</evidence>
<protein>
    <submittedName>
        <fullName evidence="5">Lsr2-like DNA bridging protein</fullName>
    </submittedName>
</protein>
<dbReference type="InterPro" id="IPR042261">
    <property type="entry name" value="Lsr2-like_dimerization"/>
</dbReference>
<dbReference type="GO" id="GO:0003677">
    <property type="term" value="F:DNA binding"/>
    <property type="evidence" value="ECO:0007669"/>
    <property type="project" value="UniProtKB-KW"/>
</dbReference>
<evidence type="ECO:0000313" key="5">
    <source>
        <dbReference type="EMBL" id="AGT12642.1"/>
    </source>
</evidence>
<keyword evidence="6" id="KW-1185">Reference proteome</keyword>
<sequence length="156" mass="16814">MGYETEKGMKMGKRVTVTLFDDLDDTLDAETEREFSVGNVGYHLDLSEKNAKLFDADMAKWTEVASRTGTGTGRARKRSGTRITHSGGEPGLPLAEIRAWAQANGMDVAEKGRVSAEVVRAWKAATSEDKPEPAKKAAPAKKAPTAKKDEPAFSGT</sequence>
<dbReference type="GO" id="GO:0016746">
    <property type="term" value="F:acyltransferase activity"/>
    <property type="evidence" value="ECO:0007669"/>
    <property type="project" value="InterPro"/>
</dbReference>
<dbReference type="Pfam" id="PF11774">
    <property type="entry name" value="Lsr2"/>
    <property type="match status" value="1"/>
</dbReference>
<dbReference type="KEGG" id="vg:16548003"/>
<feature type="compositionally biased region" description="Basic and acidic residues" evidence="2">
    <location>
        <begin position="146"/>
        <end position="156"/>
    </location>
</feature>
<dbReference type="Gene3D" id="4.10.320.10">
    <property type="entry name" value="E3-binding domain"/>
    <property type="match status" value="1"/>
</dbReference>
<accession>S5Y4W2</accession>
<feature type="region of interest" description="Disordered" evidence="2">
    <location>
        <begin position="67"/>
        <end position="90"/>
    </location>
</feature>
<evidence type="ECO:0000259" key="3">
    <source>
        <dbReference type="Pfam" id="PF11774"/>
    </source>
</evidence>
<dbReference type="InterPro" id="IPR055370">
    <property type="entry name" value="Lsr2_DNA-bd"/>
</dbReference>
<dbReference type="Proteomes" id="UP000015551">
    <property type="component" value="Segment"/>
</dbReference>
<gene>
    <name evidence="5" type="primary">35</name>
    <name evidence="5" type="ORF">PBI_WHIRLWIND_35</name>
</gene>
<dbReference type="InterPro" id="IPR036625">
    <property type="entry name" value="E3-bd_dom_sf"/>
</dbReference>
<organism evidence="5 6">
    <name type="scientific">Mycobacterium phage Whirlwind</name>
    <dbReference type="NCBI Taxonomy" id="1340826"/>
    <lineage>
        <taxon>Viruses</taxon>
        <taxon>Duplodnaviria</taxon>
        <taxon>Heunggongvirae</taxon>
        <taxon>Uroviricota</taxon>
        <taxon>Caudoviricetes</taxon>
        <taxon>Vilmaviridae</taxon>
        <taxon>Lclasvirinae</taxon>
        <taxon>Lumosvirus</taxon>
        <taxon>Lumosvirus whirlwind</taxon>
    </lineage>
</organism>
<feature type="domain" description="Lsr2 dimerization" evidence="3">
    <location>
        <begin position="11"/>
        <end position="69"/>
    </location>
</feature>
<dbReference type="Gene3D" id="3.30.60.230">
    <property type="entry name" value="Lsr2, dimerization domain"/>
    <property type="match status" value="1"/>
</dbReference>
<evidence type="ECO:0000256" key="1">
    <source>
        <dbReference type="ARBA" id="ARBA00023125"/>
    </source>
</evidence>
<name>S5Y4W2_9CAUD</name>
<feature type="region of interest" description="Disordered" evidence="2">
    <location>
        <begin position="124"/>
        <end position="156"/>
    </location>
</feature>